<name>A0A3E4MS51_9BACT</name>
<comment type="caution">
    <text evidence="3">The sequence shown here is derived from an EMBL/GenBank/DDBJ whole genome shotgun (WGS) entry which is preliminary data.</text>
</comment>
<dbReference type="EMBL" id="QSTW01000003">
    <property type="protein sequence ID" value="RGM92534.1"/>
    <property type="molecule type" value="Genomic_DNA"/>
</dbReference>
<evidence type="ECO:0000313" key="2">
    <source>
        <dbReference type="EMBL" id="HJF80964.1"/>
    </source>
</evidence>
<keyword evidence="10" id="KW-1185">Reference proteome</keyword>
<dbReference type="EMBL" id="QSQT01000034">
    <property type="protein sequence ID" value="RGK52192.1"/>
    <property type="molecule type" value="Genomic_DNA"/>
</dbReference>
<keyword evidence="1" id="KW-0472">Membrane</keyword>
<keyword evidence="1" id="KW-0812">Transmembrane</keyword>
<feature type="transmembrane region" description="Helical" evidence="1">
    <location>
        <begin position="18"/>
        <end position="38"/>
    </location>
</feature>
<dbReference type="RefSeq" id="WP_007563761.1">
    <property type="nucleotide sequence ID" value="NZ_CABKPU010000002.1"/>
</dbReference>
<evidence type="ECO:0000313" key="11">
    <source>
        <dbReference type="Proteomes" id="UP000284361"/>
    </source>
</evidence>
<dbReference type="EMBL" id="DYWE01000053">
    <property type="protein sequence ID" value="HJF80964.1"/>
    <property type="molecule type" value="Genomic_DNA"/>
</dbReference>
<evidence type="ECO:0000313" key="5">
    <source>
        <dbReference type="EMBL" id="RGM92534.1"/>
    </source>
</evidence>
<dbReference type="EMBL" id="QSJG01000014">
    <property type="protein sequence ID" value="RHD54356.1"/>
    <property type="molecule type" value="Genomic_DNA"/>
</dbReference>
<protein>
    <submittedName>
        <fullName evidence="3">ECF transporter S component</fullName>
    </submittedName>
</protein>
<dbReference type="Proteomes" id="UP000722357">
    <property type="component" value="Unassembled WGS sequence"/>
</dbReference>
<dbReference type="Proteomes" id="UP000285109">
    <property type="component" value="Unassembled WGS sequence"/>
</dbReference>
<dbReference type="Proteomes" id="UP000260862">
    <property type="component" value="Unassembled WGS sequence"/>
</dbReference>
<evidence type="ECO:0000256" key="1">
    <source>
        <dbReference type="SAM" id="Phobius"/>
    </source>
</evidence>
<reference evidence="2" key="2">
    <citation type="journal article" date="2021" name="PeerJ">
        <title>Extensive microbial diversity within the chicken gut microbiome revealed by metagenomics and culture.</title>
        <authorList>
            <person name="Gilroy R."/>
            <person name="Ravi A."/>
            <person name="Getino M."/>
            <person name="Pursley I."/>
            <person name="Horton D.L."/>
            <person name="Alikhan N.F."/>
            <person name="Baker D."/>
            <person name="Gharbi K."/>
            <person name="Hall N."/>
            <person name="Watson M."/>
            <person name="Adriaenssens E.M."/>
            <person name="Foster-Nyarko E."/>
            <person name="Jarju S."/>
            <person name="Secka A."/>
            <person name="Antonio M."/>
            <person name="Oren A."/>
            <person name="Chaudhuri R.R."/>
            <person name="La Ragione R."/>
            <person name="Hildebrand F."/>
            <person name="Pallen M.J."/>
        </authorList>
    </citation>
    <scope>NUCLEOTIDE SEQUENCE</scope>
    <source>
        <strain evidence="2">9794</strain>
    </source>
</reference>
<reference evidence="2" key="3">
    <citation type="submission" date="2021-09" db="EMBL/GenBank/DDBJ databases">
        <authorList>
            <person name="Gilroy R."/>
        </authorList>
    </citation>
    <scope>NUCLEOTIDE SEQUENCE</scope>
    <source>
        <strain evidence="2">9794</strain>
    </source>
</reference>
<proteinExistence type="predicted"/>
<dbReference type="Proteomes" id="UP000284361">
    <property type="component" value="Unassembled WGS sequence"/>
</dbReference>
<sequence length="166" mass="18101">METTVKLYTLGYSRVKTYVTALLFVAGNIVLPQLFHLVPQGGVTWLPIYFFTLVGAYKYGWKAGLLTAVLSPLLNSWWFGMPAPAVLPAILLKSVLLAVGAGLVAARFQKVTLPLLLAVVLFYQLAGTLGEWALSGSLFTALQDFRIGIPGMLLQVVGGYWVIRKI</sequence>
<evidence type="ECO:0000313" key="8">
    <source>
        <dbReference type="Proteomes" id="UP000260780"/>
    </source>
</evidence>
<dbReference type="Proteomes" id="UP000260780">
    <property type="component" value="Unassembled WGS sequence"/>
</dbReference>
<dbReference type="Proteomes" id="UP000260814">
    <property type="component" value="Unassembled WGS sequence"/>
</dbReference>
<dbReference type="EMBL" id="QRQK01000042">
    <property type="protein sequence ID" value="RHM92550.1"/>
    <property type="molecule type" value="Genomic_DNA"/>
</dbReference>
<evidence type="ECO:0000313" key="9">
    <source>
        <dbReference type="Proteomes" id="UP000260814"/>
    </source>
</evidence>
<evidence type="ECO:0000313" key="12">
    <source>
        <dbReference type="Proteomes" id="UP000285109"/>
    </source>
</evidence>
<reference evidence="8 9" key="1">
    <citation type="submission" date="2018-08" db="EMBL/GenBank/DDBJ databases">
        <title>A genome reference for cultivated species of the human gut microbiota.</title>
        <authorList>
            <person name="Zou Y."/>
            <person name="Xue W."/>
            <person name="Luo G."/>
        </authorList>
    </citation>
    <scope>NUCLEOTIDE SEQUENCE [LARGE SCALE GENOMIC DNA]</scope>
    <source>
        <strain evidence="7 12">AF31-28B-AC</strain>
        <strain evidence="6 11">AM31-10</strain>
        <strain evidence="5 9">OM06-2</strain>
        <strain evidence="4 8">OM08-14</strain>
        <strain evidence="3 10">TF10-3AC</strain>
    </source>
</reference>
<dbReference type="EMBL" id="QSTF01000021">
    <property type="protein sequence ID" value="RGM39414.1"/>
    <property type="molecule type" value="Genomic_DNA"/>
</dbReference>
<accession>A0A3E4MS51</accession>
<evidence type="ECO:0000313" key="10">
    <source>
        <dbReference type="Proteomes" id="UP000260862"/>
    </source>
</evidence>
<evidence type="ECO:0000313" key="6">
    <source>
        <dbReference type="EMBL" id="RHD54356.1"/>
    </source>
</evidence>
<feature type="transmembrane region" description="Helical" evidence="1">
    <location>
        <begin position="85"/>
        <end position="106"/>
    </location>
</feature>
<feature type="transmembrane region" description="Helical" evidence="1">
    <location>
        <begin position="145"/>
        <end position="163"/>
    </location>
</feature>
<dbReference type="AlphaFoldDB" id="A0A3E4MS51"/>
<gene>
    <name evidence="6" type="ORF">DW789_08325</name>
    <name evidence="7" type="ORF">DWZ34_15785</name>
    <name evidence="5" type="ORF">DXB87_03800</name>
    <name evidence="4" type="ORF">DXC17_09010</name>
    <name evidence="3" type="ORF">DXD04_14240</name>
    <name evidence="2" type="ORF">K8V40_04840</name>
</gene>
<evidence type="ECO:0000313" key="3">
    <source>
        <dbReference type="EMBL" id="RGK52192.1"/>
    </source>
</evidence>
<evidence type="ECO:0000313" key="7">
    <source>
        <dbReference type="EMBL" id="RHM92550.1"/>
    </source>
</evidence>
<dbReference type="GeneID" id="43186087"/>
<evidence type="ECO:0000313" key="4">
    <source>
        <dbReference type="EMBL" id="RGM39414.1"/>
    </source>
</evidence>
<keyword evidence="1" id="KW-1133">Transmembrane helix</keyword>
<feature type="transmembrane region" description="Helical" evidence="1">
    <location>
        <begin position="113"/>
        <end position="133"/>
    </location>
</feature>
<organism evidence="3 10">
    <name type="scientific">Phocaeicola plebeius</name>
    <dbReference type="NCBI Taxonomy" id="310297"/>
    <lineage>
        <taxon>Bacteria</taxon>
        <taxon>Pseudomonadati</taxon>
        <taxon>Bacteroidota</taxon>
        <taxon>Bacteroidia</taxon>
        <taxon>Bacteroidales</taxon>
        <taxon>Bacteroidaceae</taxon>
        <taxon>Phocaeicola</taxon>
    </lineage>
</organism>